<feature type="region of interest" description="Disordered" evidence="1">
    <location>
        <begin position="593"/>
        <end position="668"/>
    </location>
</feature>
<dbReference type="PANTHER" id="PTHR38887:SF1">
    <property type="entry name" value="RAS MODIFICATION PROTEIN ERF4"/>
    <property type="match status" value="1"/>
</dbReference>
<feature type="region of interest" description="Disordered" evidence="1">
    <location>
        <begin position="158"/>
        <end position="210"/>
    </location>
</feature>
<feature type="compositionally biased region" description="Low complexity" evidence="1">
    <location>
        <begin position="76"/>
        <end position="88"/>
    </location>
</feature>
<feature type="compositionally biased region" description="Basic and acidic residues" evidence="1">
    <location>
        <begin position="114"/>
        <end position="128"/>
    </location>
</feature>
<feature type="compositionally biased region" description="Low complexity" evidence="1">
    <location>
        <begin position="608"/>
        <end position="650"/>
    </location>
</feature>
<feature type="region of interest" description="Disordered" evidence="1">
    <location>
        <begin position="707"/>
        <end position="728"/>
    </location>
</feature>
<sequence length="772" mass="82810">MSGIVKIVGAGIGLASEAIHHSRAKSKAAKESDDGSRSCSQSGQNAPNEGTRSPVDSRSVSRQVSYQEGASPAGPSNYSNSNYNNYNNTAVAGPSSATNAPDSSNLPPAYLTPEEEKRQLAEKERQLLESDGYGYYDDEAAWELDDMAEYMDPPAYSVAAGEAPGSPISPVEDNSRRGSGANELDEAMDRDGEAEEDGEESKDKKEEKKQARMVKELVRLAGPAPAPMRRIPCPVIIPQRRPRTKARGFVRAYAPVLNDCGINQDVFLRFLKGWYLASKASPWIDVVYVAAGIVGFVPEAGAQIASIVVQVVAGTAREMQSRHRNNTFLDRANQELFMPRGLFAMVMAFKDDMPNATGGGLLGGLKSAFGKSLVSSERLDINQTTVKYSQMAALGGNSNTSKTKKTKAAMRNLRTNNGMTYTELELPQAAELVYPDLDNAAERDLAAAEGGDGAPSKNKWKSSGKFVSSYLDRRAQAEYEGGHQGSSVAVPSDARKPFMSRFADPNHPANSGSLIALLSGGNIVPDDRRGGRGGLIGGISGGLGGGLGGGLLGRGMGGNSGYNEDGSSESHWDRRRRQGPIGMGISLIGAGVTKLKEQRQQSQSRAIDNGNNNDVNNGNAGGFFDNNNQYQQRQMQYANPPAPYGGSSPSSNPPAPYGSSSDYQTDRPPYQYEQSATQYGYEGEQYNSGYNATTNYQGGSAQYNNTNTNNSRPNNNMNRLNNRGRGNASGARGIKKIMQQDVLYLLIVNLPTDEEVQASVAQLERLTSQSSR</sequence>
<feature type="compositionally biased region" description="Polar residues" evidence="1">
    <location>
        <begin position="95"/>
        <end position="106"/>
    </location>
</feature>
<dbReference type="PANTHER" id="PTHR38887">
    <property type="entry name" value="CHROMOSOME 21, WHOLE GENOME SHOTGUN SEQUENCE"/>
    <property type="match status" value="1"/>
</dbReference>
<name>A0ABR3Z981_9PEZI</name>
<feature type="compositionally biased region" description="Acidic residues" evidence="1">
    <location>
        <begin position="183"/>
        <end position="200"/>
    </location>
</feature>
<dbReference type="EMBL" id="JAWCUI010000020">
    <property type="protein sequence ID" value="KAL1897138.1"/>
    <property type="molecule type" value="Genomic_DNA"/>
</dbReference>
<dbReference type="InterPro" id="IPR053221">
    <property type="entry name" value="Burnettramic_acid_biosynth"/>
</dbReference>
<evidence type="ECO:0000313" key="3">
    <source>
        <dbReference type="Proteomes" id="UP001583186"/>
    </source>
</evidence>
<reference evidence="2 3" key="1">
    <citation type="journal article" date="2024" name="IMA Fungus">
        <title>IMA Genome - F19 : A genome assembly and annotation guide to empower mycologists, including annotated draft genome sequences of Ceratocystis pirilliformis, Diaporthe australafricana, Fusarium ophioides, Paecilomyces lecythidis, and Sporothrix stenoceras.</title>
        <authorList>
            <person name="Aylward J."/>
            <person name="Wilson A.M."/>
            <person name="Visagie C.M."/>
            <person name="Spraker J."/>
            <person name="Barnes I."/>
            <person name="Buitendag C."/>
            <person name="Ceriani C."/>
            <person name="Del Mar Angel L."/>
            <person name="du Plessis D."/>
            <person name="Fuchs T."/>
            <person name="Gasser K."/>
            <person name="Kramer D."/>
            <person name="Li W."/>
            <person name="Munsamy K."/>
            <person name="Piso A."/>
            <person name="Price J.L."/>
            <person name="Sonnekus B."/>
            <person name="Thomas C."/>
            <person name="van der Nest A."/>
            <person name="van Dijk A."/>
            <person name="van Heerden A."/>
            <person name="van Vuuren N."/>
            <person name="Yilmaz N."/>
            <person name="Duong T.A."/>
            <person name="van der Merwe N.A."/>
            <person name="Wingfield M.J."/>
            <person name="Wingfield B.D."/>
        </authorList>
    </citation>
    <scope>NUCLEOTIDE SEQUENCE [LARGE SCALE GENOMIC DNA]</scope>
    <source>
        <strain evidence="2 3">CMW 5346</strain>
    </source>
</reference>
<gene>
    <name evidence="2" type="ORF">Sste5346_004343</name>
</gene>
<feature type="compositionally biased region" description="Basic and acidic residues" evidence="1">
    <location>
        <begin position="201"/>
        <end position="210"/>
    </location>
</feature>
<feature type="region of interest" description="Disordered" evidence="1">
    <location>
        <begin position="15"/>
        <end position="135"/>
    </location>
</feature>
<proteinExistence type="predicted"/>
<comment type="caution">
    <text evidence="2">The sequence shown here is derived from an EMBL/GenBank/DDBJ whole genome shotgun (WGS) entry which is preliminary data.</text>
</comment>
<evidence type="ECO:0000313" key="2">
    <source>
        <dbReference type="EMBL" id="KAL1897138.1"/>
    </source>
</evidence>
<dbReference type="Proteomes" id="UP001583186">
    <property type="component" value="Unassembled WGS sequence"/>
</dbReference>
<protein>
    <submittedName>
        <fullName evidence="2">Uncharacterized protein</fullName>
    </submittedName>
</protein>
<accession>A0ABR3Z981</accession>
<organism evidence="2 3">
    <name type="scientific">Sporothrix stenoceras</name>
    <dbReference type="NCBI Taxonomy" id="5173"/>
    <lineage>
        <taxon>Eukaryota</taxon>
        <taxon>Fungi</taxon>
        <taxon>Dikarya</taxon>
        <taxon>Ascomycota</taxon>
        <taxon>Pezizomycotina</taxon>
        <taxon>Sordariomycetes</taxon>
        <taxon>Sordariomycetidae</taxon>
        <taxon>Ophiostomatales</taxon>
        <taxon>Ophiostomataceae</taxon>
        <taxon>Sporothrix</taxon>
    </lineage>
</organism>
<keyword evidence="3" id="KW-1185">Reference proteome</keyword>
<evidence type="ECO:0000256" key="1">
    <source>
        <dbReference type="SAM" id="MobiDB-lite"/>
    </source>
</evidence>
<feature type="compositionally biased region" description="Polar residues" evidence="1">
    <location>
        <begin position="37"/>
        <end position="68"/>
    </location>
</feature>